<keyword evidence="2" id="KW-1185">Reference proteome</keyword>
<dbReference type="AlphaFoldDB" id="A0A7W3XUP5"/>
<evidence type="ECO:0000313" key="2">
    <source>
        <dbReference type="Proteomes" id="UP000567067"/>
    </source>
</evidence>
<sequence length="52" mass="5841">MNASKNDSLNEGFLVEKLKNVFYLLGKISFFELILKLFKINSGSISKSVLDS</sequence>
<reference evidence="1 2" key="1">
    <citation type="submission" date="2020-08" db="EMBL/GenBank/DDBJ databases">
        <title>Genomic Encyclopedia of Type Strains, Phase III (KMG-III): the genomes of soil and plant-associated and newly described type strains.</title>
        <authorList>
            <person name="Whitman W."/>
        </authorList>
    </citation>
    <scope>NUCLEOTIDE SEQUENCE [LARGE SCALE GENOMIC DNA]</scope>
    <source>
        <strain evidence="1 2">CECT 8693</strain>
    </source>
</reference>
<gene>
    <name evidence="1" type="ORF">FHR92_005410</name>
</gene>
<dbReference type="EMBL" id="JACJIP010000083">
    <property type="protein sequence ID" value="MBA9088863.1"/>
    <property type="molecule type" value="Genomic_DNA"/>
</dbReference>
<dbReference type="RefSeq" id="WP_182540710.1">
    <property type="nucleotide sequence ID" value="NZ_JACJIP010000083.1"/>
</dbReference>
<accession>A0A7W3XUP5</accession>
<evidence type="ECO:0000313" key="1">
    <source>
        <dbReference type="EMBL" id="MBA9088863.1"/>
    </source>
</evidence>
<comment type="caution">
    <text evidence="1">The sequence shown here is derived from an EMBL/GenBank/DDBJ whole genome shotgun (WGS) entry which is preliminary data.</text>
</comment>
<dbReference type="Proteomes" id="UP000567067">
    <property type="component" value="Unassembled WGS sequence"/>
</dbReference>
<name>A0A7W3XUP5_9BACL</name>
<proteinExistence type="predicted"/>
<protein>
    <submittedName>
        <fullName evidence="1">Uncharacterized protein</fullName>
    </submittedName>
</protein>
<organism evidence="1 2">
    <name type="scientific">Fontibacillus solani</name>
    <dbReference type="NCBI Taxonomy" id="1572857"/>
    <lineage>
        <taxon>Bacteria</taxon>
        <taxon>Bacillati</taxon>
        <taxon>Bacillota</taxon>
        <taxon>Bacilli</taxon>
        <taxon>Bacillales</taxon>
        <taxon>Paenibacillaceae</taxon>
        <taxon>Fontibacillus</taxon>
    </lineage>
</organism>